<comment type="caution">
    <text evidence="7">The sequence shown here is derived from an EMBL/GenBank/DDBJ whole genome shotgun (WGS) entry which is preliminary data.</text>
</comment>
<dbReference type="EMBL" id="JAEFCI010010807">
    <property type="protein sequence ID" value="KAG5456992.1"/>
    <property type="molecule type" value="Genomic_DNA"/>
</dbReference>
<dbReference type="OrthoDB" id="10251848at2759"/>
<dbReference type="GO" id="GO:0008380">
    <property type="term" value="P:RNA splicing"/>
    <property type="evidence" value="ECO:0007669"/>
    <property type="project" value="UniProtKB-KW"/>
</dbReference>
<dbReference type="InterPro" id="IPR012677">
    <property type="entry name" value="Nucleotide-bd_a/b_plait_sf"/>
</dbReference>
<proteinExistence type="predicted"/>
<dbReference type="SUPFAM" id="SSF54928">
    <property type="entry name" value="RNA-binding domain, RBD"/>
    <property type="match status" value="1"/>
</dbReference>
<evidence type="ECO:0000313" key="7">
    <source>
        <dbReference type="EMBL" id="KAG5456992.1"/>
    </source>
</evidence>
<accession>A0A8H7ZQ20</accession>
<dbReference type="PROSITE" id="PS50102">
    <property type="entry name" value="RRM"/>
    <property type="match status" value="1"/>
</dbReference>
<keyword evidence="8" id="KW-1185">Reference proteome</keyword>
<dbReference type="AlphaFoldDB" id="A0A8H7ZQ20"/>
<dbReference type="PANTHER" id="PTHR14089">
    <property type="entry name" value="PRE-MRNA-SPLICING FACTOR RBM22"/>
    <property type="match status" value="1"/>
</dbReference>
<dbReference type="Proteomes" id="UP000673691">
    <property type="component" value="Unassembled WGS sequence"/>
</dbReference>
<keyword evidence="1" id="KW-0747">Spliceosome</keyword>
<feature type="domain" description="RRM" evidence="6">
    <location>
        <begin position="1"/>
        <end position="62"/>
    </location>
</feature>
<evidence type="ECO:0000256" key="2">
    <source>
        <dbReference type="ARBA" id="ARBA00022884"/>
    </source>
</evidence>
<dbReference type="Pfam" id="PF00076">
    <property type="entry name" value="RRM_1"/>
    <property type="match status" value="1"/>
</dbReference>
<evidence type="ECO:0000256" key="5">
    <source>
        <dbReference type="SAM" id="MobiDB-lite"/>
    </source>
</evidence>
<evidence type="ECO:0000259" key="6">
    <source>
        <dbReference type="PROSITE" id="PS50102"/>
    </source>
</evidence>
<dbReference type="PANTHER" id="PTHR14089:SF2">
    <property type="entry name" value="PRE-MRNA-SPLICING FACTOR CWC2"/>
    <property type="match status" value="1"/>
</dbReference>
<dbReference type="GO" id="GO:0000974">
    <property type="term" value="C:Prp19 complex"/>
    <property type="evidence" value="ECO:0007669"/>
    <property type="project" value="TreeGrafter"/>
</dbReference>
<evidence type="ECO:0000256" key="1">
    <source>
        <dbReference type="ARBA" id="ARBA00022728"/>
    </source>
</evidence>
<sequence>EKVERHFGEFGTLERVHVLRDKVVAFVTYDNRANAEFAKEAMSDQSLDHNEQQRLDDTAARTKANMVHAIIPPMDGRAAEAGRYVTPGYPTPQVPGVPVVDAPYAPYAPASAGSSLVEHVAGALSQCARPVDVRARTASLQNATNSGPQCLSAIMATYGDTSTDDEEEEEEGEKDEKEEEGEKNEKDEKERARRVGGAGVGGGKRV</sequence>
<dbReference type="InterPro" id="IPR000504">
    <property type="entry name" value="RRM_dom"/>
</dbReference>
<dbReference type="Gene3D" id="3.30.70.330">
    <property type="match status" value="1"/>
</dbReference>
<organism evidence="7 8">
    <name type="scientific">Olpidium bornovanus</name>
    <dbReference type="NCBI Taxonomy" id="278681"/>
    <lineage>
        <taxon>Eukaryota</taxon>
        <taxon>Fungi</taxon>
        <taxon>Fungi incertae sedis</taxon>
        <taxon>Olpidiomycota</taxon>
        <taxon>Olpidiomycotina</taxon>
        <taxon>Olpidiomycetes</taxon>
        <taxon>Olpidiales</taxon>
        <taxon>Olpidiaceae</taxon>
        <taxon>Olpidium</taxon>
    </lineage>
</organism>
<feature type="compositionally biased region" description="Gly residues" evidence="5">
    <location>
        <begin position="196"/>
        <end position="206"/>
    </location>
</feature>
<feature type="compositionally biased region" description="Acidic residues" evidence="5">
    <location>
        <begin position="162"/>
        <end position="182"/>
    </location>
</feature>
<dbReference type="InterPro" id="IPR035979">
    <property type="entry name" value="RBD_domain_sf"/>
</dbReference>
<dbReference type="InterPro" id="IPR039171">
    <property type="entry name" value="Cwc2/Slt11"/>
</dbReference>
<feature type="non-terminal residue" evidence="7">
    <location>
        <position position="1"/>
    </location>
</feature>
<protein>
    <recommendedName>
        <fullName evidence="6">RRM domain-containing protein</fullName>
    </recommendedName>
</protein>
<evidence type="ECO:0000256" key="4">
    <source>
        <dbReference type="PROSITE-ProRule" id="PRU00176"/>
    </source>
</evidence>
<keyword evidence="3" id="KW-0508">mRNA splicing</keyword>
<gene>
    <name evidence="7" type="ORF">BJ554DRAFT_3111</name>
</gene>
<dbReference type="GO" id="GO:0071006">
    <property type="term" value="C:U2-type catalytic step 1 spliceosome"/>
    <property type="evidence" value="ECO:0007669"/>
    <property type="project" value="TreeGrafter"/>
</dbReference>
<reference evidence="7 8" key="1">
    <citation type="journal article" name="Sci. Rep.">
        <title>Genome-scale phylogenetic analyses confirm Olpidium as the closest living zoosporic fungus to the non-flagellated, terrestrial fungi.</title>
        <authorList>
            <person name="Chang Y."/>
            <person name="Rochon D."/>
            <person name="Sekimoto S."/>
            <person name="Wang Y."/>
            <person name="Chovatia M."/>
            <person name="Sandor L."/>
            <person name="Salamov A."/>
            <person name="Grigoriev I.V."/>
            <person name="Stajich J.E."/>
            <person name="Spatafora J.W."/>
        </authorList>
    </citation>
    <scope>NUCLEOTIDE SEQUENCE [LARGE SCALE GENOMIC DNA]</scope>
    <source>
        <strain evidence="7">S191</strain>
    </source>
</reference>
<keyword evidence="1" id="KW-0507">mRNA processing</keyword>
<name>A0A8H7ZQ20_9FUNG</name>
<dbReference type="GO" id="GO:0036002">
    <property type="term" value="F:pre-mRNA binding"/>
    <property type="evidence" value="ECO:0007669"/>
    <property type="project" value="TreeGrafter"/>
</dbReference>
<feature type="compositionally biased region" description="Basic and acidic residues" evidence="5">
    <location>
        <begin position="183"/>
        <end position="193"/>
    </location>
</feature>
<feature type="region of interest" description="Disordered" evidence="5">
    <location>
        <begin position="158"/>
        <end position="206"/>
    </location>
</feature>
<evidence type="ECO:0000256" key="3">
    <source>
        <dbReference type="ARBA" id="ARBA00023187"/>
    </source>
</evidence>
<keyword evidence="2 4" id="KW-0694">RNA-binding</keyword>
<dbReference type="GO" id="GO:0071007">
    <property type="term" value="C:U2-type catalytic step 2 spliceosome"/>
    <property type="evidence" value="ECO:0007669"/>
    <property type="project" value="TreeGrafter"/>
</dbReference>
<dbReference type="GO" id="GO:0017070">
    <property type="term" value="F:U6 snRNA binding"/>
    <property type="evidence" value="ECO:0007669"/>
    <property type="project" value="TreeGrafter"/>
</dbReference>
<evidence type="ECO:0000313" key="8">
    <source>
        <dbReference type="Proteomes" id="UP000673691"/>
    </source>
</evidence>